<keyword evidence="2" id="KW-1185">Reference proteome</keyword>
<reference evidence="1" key="3">
    <citation type="submission" date="2025-09" db="UniProtKB">
        <authorList>
            <consortium name="Ensembl"/>
        </authorList>
    </citation>
    <scope>IDENTIFICATION</scope>
</reference>
<dbReference type="GO" id="GO:0003676">
    <property type="term" value="F:nucleic acid binding"/>
    <property type="evidence" value="ECO:0007669"/>
    <property type="project" value="InterPro"/>
</dbReference>
<organism evidence="1 2">
    <name type="scientific">Cynoglossus semilaevis</name>
    <name type="common">Tongue sole</name>
    <dbReference type="NCBI Taxonomy" id="244447"/>
    <lineage>
        <taxon>Eukaryota</taxon>
        <taxon>Metazoa</taxon>
        <taxon>Chordata</taxon>
        <taxon>Craniata</taxon>
        <taxon>Vertebrata</taxon>
        <taxon>Euteleostomi</taxon>
        <taxon>Actinopterygii</taxon>
        <taxon>Neopterygii</taxon>
        <taxon>Teleostei</taxon>
        <taxon>Neoteleostei</taxon>
        <taxon>Acanthomorphata</taxon>
        <taxon>Carangaria</taxon>
        <taxon>Pleuronectiformes</taxon>
        <taxon>Pleuronectoidei</taxon>
        <taxon>Cynoglossidae</taxon>
        <taxon>Cynoglossinae</taxon>
        <taxon>Cynoglossus</taxon>
    </lineage>
</organism>
<dbReference type="InParanoid" id="A0A3P8V8Y8"/>
<protein>
    <submittedName>
        <fullName evidence="1">Uncharacterized protein</fullName>
    </submittedName>
</protein>
<dbReference type="AlphaFoldDB" id="A0A3P8V8Y8"/>
<accession>A0A3P8V8Y8</accession>
<dbReference type="Gene3D" id="3.30.420.10">
    <property type="entry name" value="Ribonuclease H-like superfamily/Ribonuclease H"/>
    <property type="match status" value="1"/>
</dbReference>
<dbReference type="STRING" id="244447.ENSCSEP00000011788"/>
<name>A0A3P8V8Y8_CYNSE</name>
<evidence type="ECO:0000313" key="2">
    <source>
        <dbReference type="Proteomes" id="UP000265120"/>
    </source>
</evidence>
<sequence length="131" mass="14700">MITYTVVNSSLCYAIYCINAYQLDPGLHTRYSSFRPPHTDSPGHDEVCFVPQYQQILANNVQESVTKLKLRQGWTLQQDNNPKHCSNFTKCCFKTKGGNEKIQSNTKTAEHTSSSFSFGFVPFSGVATANH</sequence>
<dbReference type="InterPro" id="IPR036397">
    <property type="entry name" value="RNaseH_sf"/>
</dbReference>
<reference evidence="1" key="2">
    <citation type="submission" date="2025-08" db="UniProtKB">
        <authorList>
            <consortium name="Ensembl"/>
        </authorList>
    </citation>
    <scope>IDENTIFICATION</scope>
</reference>
<dbReference type="Proteomes" id="UP000265120">
    <property type="component" value="Chromosome W"/>
</dbReference>
<dbReference type="Ensembl" id="ENSCSET00000011929.1">
    <property type="protein sequence ID" value="ENSCSEP00000011788.1"/>
    <property type="gene ID" value="ENSCSEG00000007597.1"/>
</dbReference>
<evidence type="ECO:0000313" key="1">
    <source>
        <dbReference type="Ensembl" id="ENSCSEP00000011788.1"/>
    </source>
</evidence>
<proteinExistence type="predicted"/>
<reference evidence="1 2" key="1">
    <citation type="journal article" date="2014" name="Nat. Genet.">
        <title>Whole-genome sequence of a flatfish provides insights into ZW sex chromosome evolution and adaptation to a benthic lifestyle.</title>
        <authorList>
            <person name="Chen S."/>
            <person name="Zhang G."/>
            <person name="Shao C."/>
            <person name="Huang Q."/>
            <person name="Liu G."/>
            <person name="Zhang P."/>
            <person name="Song W."/>
            <person name="An N."/>
            <person name="Chalopin D."/>
            <person name="Volff J.N."/>
            <person name="Hong Y."/>
            <person name="Li Q."/>
            <person name="Sha Z."/>
            <person name="Zhou H."/>
            <person name="Xie M."/>
            <person name="Yu Q."/>
            <person name="Liu Y."/>
            <person name="Xiang H."/>
            <person name="Wang N."/>
            <person name="Wu K."/>
            <person name="Yang C."/>
            <person name="Zhou Q."/>
            <person name="Liao X."/>
            <person name="Yang L."/>
            <person name="Hu Q."/>
            <person name="Zhang J."/>
            <person name="Meng L."/>
            <person name="Jin L."/>
            <person name="Tian Y."/>
            <person name="Lian J."/>
            <person name="Yang J."/>
            <person name="Miao G."/>
            <person name="Liu S."/>
            <person name="Liang Z."/>
            <person name="Yan F."/>
            <person name="Li Y."/>
            <person name="Sun B."/>
            <person name="Zhang H."/>
            <person name="Zhang J."/>
            <person name="Zhu Y."/>
            <person name="Du M."/>
            <person name="Zhao Y."/>
            <person name="Schartl M."/>
            <person name="Tang Q."/>
            <person name="Wang J."/>
        </authorList>
    </citation>
    <scope>NUCLEOTIDE SEQUENCE</scope>
</reference>